<evidence type="ECO:0000313" key="4">
    <source>
        <dbReference type="EnsemblPlants" id="AES99570"/>
    </source>
</evidence>
<dbReference type="EnsemblPlants" id="AES99570">
    <property type="protein sequence ID" value="AES99570"/>
    <property type="gene ID" value="MTR_5g082350"/>
</dbReference>
<evidence type="ECO:0000256" key="1">
    <source>
        <dbReference type="ARBA" id="ARBA00004906"/>
    </source>
</evidence>
<dbReference type="GO" id="GO:0006511">
    <property type="term" value="P:ubiquitin-dependent protein catabolic process"/>
    <property type="evidence" value="ECO:0007669"/>
    <property type="project" value="InterPro"/>
</dbReference>
<dbReference type="InterPro" id="IPR011333">
    <property type="entry name" value="SKP1/BTB/POZ_sf"/>
</dbReference>
<reference evidence="4" key="3">
    <citation type="submission" date="2015-04" db="UniProtKB">
        <authorList>
            <consortium name="EnsemblPlants"/>
        </authorList>
    </citation>
    <scope>IDENTIFICATION</scope>
    <source>
        <strain evidence="4">cv. Jemalong A17</strain>
    </source>
</reference>
<evidence type="ECO:0000259" key="2">
    <source>
        <dbReference type="Pfam" id="PF03931"/>
    </source>
</evidence>
<dbReference type="HOGENOM" id="CLU_2743842_0_0_1"/>
<dbReference type="STRING" id="3880.G7KGY8"/>
<dbReference type="Gene3D" id="3.30.710.10">
    <property type="entry name" value="Potassium Channel Kv1.1, Chain A"/>
    <property type="match status" value="1"/>
</dbReference>
<evidence type="ECO:0000313" key="5">
    <source>
        <dbReference type="Proteomes" id="UP000002051"/>
    </source>
</evidence>
<evidence type="ECO:0000313" key="3">
    <source>
        <dbReference type="EMBL" id="AES99570.1"/>
    </source>
</evidence>
<sequence>MGALNFVEIVTQVSKINKEYLTREVTLDGEAFEIDKAVVLELQTLKHIIEDDCIHDNGICSGPVKRLDSIT</sequence>
<reference evidence="3 5" key="1">
    <citation type="journal article" date="2011" name="Nature">
        <title>The Medicago genome provides insight into the evolution of rhizobial symbioses.</title>
        <authorList>
            <person name="Young N.D."/>
            <person name="Debelle F."/>
            <person name="Oldroyd G.E."/>
            <person name="Geurts R."/>
            <person name="Cannon S.B."/>
            <person name="Udvardi M.K."/>
            <person name="Benedito V.A."/>
            <person name="Mayer K.F."/>
            <person name="Gouzy J."/>
            <person name="Schoof H."/>
            <person name="Van de Peer Y."/>
            <person name="Proost S."/>
            <person name="Cook D.R."/>
            <person name="Meyers B.C."/>
            <person name="Spannagl M."/>
            <person name="Cheung F."/>
            <person name="De Mita S."/>
            <person name="Krishnakumar V."/>
            <person name="Gundlach H."/>
            <person name="Zhou S."/>
            <person name="Mudge J."/>
            <person name="Bharti A.K."/>
            <person name="Murray J.D."/>
            <person name="Naoumkina M.A."/>
            <person name="Rosen B."/>
            <person name="Silverstein K.A."/>
            <person name="Tang H."/>
            <person name="Rombauts S."/>
            <person name="Zhao P.X."/>
            <person name="Zhou P."/>
            <person name="Barbe V."/>
            <person name="Bardou P."/>
            <person name="Bechner M."/>
            <person name="Bellec A."/>
            <person name="Berger A."/>
            <person name="Berges H."/>
            <person name="Bidwell S."/>
            <person name="Bisseling T."/>
            <person name="Choisne N."/>
            <person name="Couloux A."/>
            <person name="Denny R."/>
            <person name="Deshpande S."/>
            <person name="Dai X."/>
            <person name="Doyle J.J."/>
            <person name="Dudez A.M."/>
            <person name="Farmer A.D."/>
            <person name="Fouteau S."/>
            <person name="Franken C."/>
            <person name="Gibelin C."/>
            <person name="Gish J."/>
            <person name="Goldstein S."/>
            <person name="Gonzalez A.J."/>
            <person name="Green P.J."/>
            <person name="Hallab A."/>
            <person name="Hartog M."/>
            <person name="Hua A."/>
            <person name="Humphray S.J."/>
            <person name="Jeong D.H."/>
            <person name="Jing Y."/>
            <person name="Jocker A."/>
            <person name="Kenton S.M."/>
            <person name="Kim D.J."/>
            <person name="Klee K."/>
            <person name="Lai H."/>
            <person name="Lang C."/>
            <person name="Lin S."/>
            <person name="Macmil S.L."/>
            <person name="Magdelenat G."/>
            <person name="Matthews L."/>
            <person name="McCorrison J."/>
            <person name="Monaghan E.L."/>
            <person name="Mun J.H."/>
            <person name="Najar F.Z."/>
            <person name="Nicholson C."/>
            <person name="Noirot C."/>
            <person name="O'Bleness M."/>
            <person name="Paule C.R."/>
            <person name="Poulain J."/>
            <person name="Prion F."/>
            <person name="Qin B."/>
            <person name="Qu C."/>
            <person name="Retzel E.F."/>
            <person name="Riddle C."/>
            <person name="Sallet E."/>
            <person name="Samain S."/>
            <person name="Samson N."/>
            <person name="Sanders I."/>
            <person name="Saurat O."/>
            <person name="Scarpelli C."/>
            <person name="Schiex T."/>
            <person name="Segurens B."/>
            <person name="Severin A.J."/>
            <person name="Sherrier D.J."/>
            <person name="Shi R."/>
            <person name="Sims S."/>
            <person name="Singer S.R."/>
            <person name="Sinharoy S."/>
            <person name="Sterck L."/>
            <person name="Viollet A."/>
            <person name="Wang B.B."/>
            <person name="Wang K."/>
            <person name="Wang M."/>
            <person name="Wang X."/>
            <person name="Warfsmann J."/>
            <person name="Weissenbach J."/>
            <person name="White D.D."/>
            <person name="White J.D."/>
            <person name="Wiley G.B."/>
            <person name="Wincker P."/>
            <person name="Xing Y."/>
            <person name="Yang L."/>
            <person name="Yao Z."/>
            <person name="Ying F."/>
            <person name="Zhai J."/>
            <person name="Zhou L."/>
            <person name="Zuber A."/>
            <person name="Denarie J."/>
            <person name="Dixon R.A."/>
            <person name="May G.D."/>
            <person name="Schwartz D.C."/>
            <person name="Rogers J."/>
            <person name="Quetier F."/>
            <person name="Town C.D."/>
            <person name="Roe B.A."/>
        </authorList>
    </citation>
    <scope>NUCLEOTIDE SEQUENCE [LARGE SCALE GENOMIC DNA]</scope>
    <source>
        <strain evidence="3">A17</strain>
        <strain evidence="4 5">cv. Jemalong A17</strain>
    </source>
</reference>
<gene>
    <name evidence="3" type="ordered locus">MTR_5g082350</name>
</gene>
<accession>G7KGY8</accession>
<dbReference type="AlphaFoldDB" id="G7KGY8"/>
<proteinExistence type="predicted"/>
<reference evidence="3 5" key="2">
    <citation type="journal article" date="2014" name="BMC Genomics">
        <title>An improved genome release (version Mt4.0) for the model legume Medicago truncatula.</title>
        <authorList>
            <person name="Tang H."/>
            <person name="Krishnakumar V."/>
            <person name="Bidwell S."/>
            <person name="Rosen B."/>
            <person name="Chan A."/>
            <person name="Zhou S."/>
            <person name="Gentzbittel L."/>
            <person name="Childs K.L."/>
            <person name="Yandell M."/>
            <person name="Gundlach H."/>
            <person name="Mayer K.F."/>
            <person name="Schwartz D.C."/>
            <person name="Town C.D."/>
        </authorList>
    </citation>
    <scope>GENOME REANNOTATION</scope>
    <source>
        <strain evidence="4 5">cv. Jemalong A17</strain>
    </source>
</reference>
<keyword evidence="5" id="KW-1185">Reference proteome</keyword>
<dbReference type="InterPro" id="IPR016073">
    <property type="entry name" value="Skp1_comp_POZ"/>
</dbReference>
<organism evidence="3 5">
    <name type="scientific">Medicago truncatula</name>
    <name type="common">Barrel medic</name>
    <name type="synonym">Medicago tribuloides</name>
    <dbReference type="NCBI Taxonomy" id="3880"/>
    <lineage>
        <taxon>Eukaryota</taxon>
        <taxon>Viridiplantae</taxon>
        <taxon>Streptophyta</taxon>
        <taxon>Embryophyta</taxon>
        <taxon>Tracheophyta</taxon>
        <taxon>Spermatophyta</taxon>
        <taxon>Magnoliopsida</taxon>
        <taxon>eudicotyledons</taxon>
        <taxon>Gunneridae</taxon>
        <taxon>Pentapetalae</taxon>
        <taxon>rosids</taxon>
        <taxon>fabids</taxon>
        <taxon>Fabales</taxon>
        <taxon>Fabaceae</taxon>
        <taxon>Papilionoideae</taxon>
        <taxon>50 kb inversion clade</taxon>
        <taxon>NPAAA clade</taxon>
        <taxon>Hologalegina</taxon>
        <taxon>IRL clade</taxon>
        <taxon>Trifolieae</taxon>
        <taxon>Medicago</taxon>
    </lineage>
</organism>
<dbReference type="Proteomes" id="UP000002051">
    <property type="component" value="Chromosome 5"/>
</dbReference>
<protein>
    <submittedName>
        <fullName evidence="3">SKP1 family, tetramerization domain protein</fullName>
    </submittedName>
</protein>
<dbReference type="Pfam" id="PF03931">
    <property type="entry name" value="Skp1_POZ"/>
    <property type="match status" value="1"/>
</dbReference>
<name>G7KGY8_MEDTR</name>
<comment type="pathway">
    <text evidence="1">Protein modification; protein ubiquitination.</text>
</comment>
<feature type="domain" description="SKP1 component POZ" evidence="2">
    <location>
        <begin position="27"/>
        <end position="59"/>
    </location>
</feature>
<dbReference type="EMBL" id="CM001221">
    <property type="protein sequence ID" value="AES99570.1"/>
    <property type="molecule type" value="Genomic_DNA"/>
</dbReference>
<dbReference type="PaxDb" id="3880-AES99570"/>